<dbReference type="HAMAP" id="MF_00014">
    <property type="entry name" value="Ribosome_mat_RimM"/>
    <property type="match status" value="1"/>
</dbReference>
<sequence length="183" mass="20227">MPDTEWVLIGEVAKSHGLKGEFSVKYYADSPLLLDEVGHVWLSTAGGRPKRFQIRAWRGHQDRVLLWLTGIDGRDQADAWRGAEVLLKESELPASEEGGVYLHDLQGLTVLLEDGSRLGTITDFILEPQELWSITTDKGEEVLFPAVPELVPNIDLEAGTVTIAPPPGLLDLYLSKDEKKDIG</sequence>
<dbReference type="GO" id="GO:0005737">
    <property type="term" value="C:cytoplasm"/>
    <property type="evidence" value="ECO:0007669"/>
    <property type="project" value="UniProtKB-SubCell"/>
</dbReference>
<evidence type="ECO:0000259" key="6">
    <source>
        <dbReference type="Pfam" id="PF01782"/>
    </source>
</evidence>
<dbReference type="GO" id="GO:0042274">
    <property type="term" value="P:ribosomal small subunit biogenesis"/>
    <property type="evidence" value="ECO:0007669"/>
    <property type="project" value="UniProtKB-UniRule"/>
</dbReference>
<dbReference type="SUPFAM" id="SSF50346">
    <property type="entry name" value="PRC-barrel domain"/>
    <property type="match status" value="1"/>
</dbReference>
<dbReference type="Proteomes" id="UP000011922">
    <property type="component" value="Unassembled WGS sequence"/>
</dbReference>
<dbReference type="GO" id="GO:0006364">
    <property type="term" value="P:rRNA processing"/>
    <property type="evidence" value="ECO:0007669"/>
    <property type="project" value="UniProtKB-UniRule"/>
</dbReference>
<comment type="subcellular location">
    <subcellularLocation>
        <location evidence="5">Cytoplasm</location>
    </subcellularLocation>
</comment>
<comment type="function">
    <text evidence="5">An accessory protein needed during the final step in the assembly of 30S ribosomal subunit, possibly for assembly of the head region. Essential for efficient processing of 16S rRNA. May be needed both before and after RbfA during the maturation of 16S rRNA. It has affinity for free ribosomal 30S subunits but not for 70S ribosomes.</text>
</comment>
<dbReference type="Gene3D" id="2.30.30.240">
    <property type="entry name" value="PRC-barrel domain"/>
    <property type="match status" value="1"/>
</dbReference>
<comment type="similarity">
    <text evidence="5">Belongs to the RimM family.</text>
</comment>
<dbReference type="OrthoDB" id="5381335at2"/>
<dbReference type="AlphaFoldDB" id="M5PQ95"/>
<dbReference type="InterPro" id="IPR011033">
    <property type="entry name" value="PRC_barrel-like_sf"/>
</dbReference>
<feature type="domain" description="Ribosome maturation factor RimM PRC barrel" evidence="7">
    <location>
        <begin position="103"/>
        <end position="169"/>
    </location>
</feature>
<gene>
    <name evidence="5" type="primary">rimM</name>
    <name evidence="8" type="ORF">PCS_02992</name>
</gene>
<dbReference type="InterPro" id="IPR002676">
    <property type="entry name" value="RimM_N"/>
</dbReference>
<evidence type="ECO:0000313" key="8">
    <source>
        <dbReference type="EMBL" id="EMG36487.1"/>
    </source>
</evidence>
<keyword evidence="1 5" id="KW-0963">Cytoplasm</keyword>
<dbReference type="Pfam" id="PF01782">
    <property type="entry name" value="RimM"/>
    <property type="match status" value="1"/>
</dbReference>
<dbReference type="RefSeq" id="WP_005988541.1">
    <property type="nucleotide sequence ID" value="NZ_AOSV01000030.1"/>
</dbReference>
<dbReference type="InterPro" id="IPR009000">
    <property type="entry name" value="Transl_B-barrel_sf"/>
</dbReference>
<dbReference type="EMBL" id="AOSV01000030">
    <property type="protein sequence ID" value="EMG36487.1"/>
    <property type="molecule type" value="Genomic_DNA"/>
</dbReference>
<evidence type="ECO:0000256" key="2">
    <source>
        <dbReference type="ARBA" id="ARBA00022517"/>
    </source>
</evidence>
<keyword evidence="2 5" id="KW-0690">Ribosome biogenesis</keyword>
<dbReference type="PANTHER" id="PTHR33692">
    <property type="entry name" value="RIBOSOME MATURATION FACTOR RIMM"/>
    <property type="match status" value="1"/>
</dbReference>
<evidence type="ECO:0000256" key="3">
    <source>
        <dbReference type="ARBA" id="ARBA00022552"/>
    </source>
</evidence>
<comment type="caution">
    <text evidence="8">The sequence shown here is derived from an EMBL/GenBank/DDBJ whole genome shotgun (WGS) entry which is preliminary data.</text>
</comment>
<dbReference type="SUPFAM" id="SSF50447">
    <property type="entry name" value="Translation proteins"/>
    <property type="match status" value="1"/>
</dbReference>
<evidence type="ECO:0000256" key="5">
    <source>
        <dbReference type="HAMAP-Rule" id="MF_00014"/>
    </source>
</evidence>
<evidence type="ECO:0000256" key="4">
    <source>
        <dbReference type="ARBA" id="ARBA00023186"/>
    </source>
</evidence>
<keyword evidence="4 5" id="KW-0143">Chaperone</keyword>
<dbReference type="Gene3D" id="2.40.30.60">
    <property type="entry name" value="RimM"/>
    <property type="match status" value="1"/>
</dbReference>
<dbReference type="PANTHER" id="PTHR33692:SF1">
    <property type="entry name" value="RIBOSOME MATURATION FACTOR RIMM"/>
    <property type="match status" value="1"/>
</dbReference>
<evidence type="ECO:0000313" key="9">
    <source>
        <dbReference type="Proteomes" id="UP000011922"/>
    </source>
</evidence>
<keyword evidence="3 5" id="KW-0698">rRNA processing</keyword>
<dbReference type="GO" id="GO:0005840">
    <property type="term" value="C:ribosome"/>
    <property type="evidence" value="ECO:0007669"/>
    <property type="project" value="InterPro"/>
</dbReference>
<organism evidence="8 9">
    <name type="scientific">Desulfocurvibacter africanus PCS</name>
    <dbReference type="NCBI Taxonomy" id="1262666"/>
    <lineage>
        <taxon>Bacteria</taxon>
        <taxon>Pseudomonadati</taxon>
        <taxon>Thermodesulfobacteriota</taxon>
        <taxon>Desulfovibrionia</taxon>
        <taxon>Desulfovibrionales</taxon>
        <taxon>Desulfovibrionaceae</taxon>
        <taxon>Desulfocurvibacter</taxon>
    </lineage>
</organism>
<protein>
    <recommendedName>
        <fullName evidence="5">Ribosome maturation factor RimM</fullName>
    </recommendedName>
</protein>
<dbReference type="Pfam" id="PF24986">
    <property type="entry name" value="PRC_RimM"/>
    <property type="match status" value="1"/>
</dbReference>
<dbReference type="PATRIC" id="fig|1262666.3.peg.3030"/>
<dbReference type="InterPro" id="IPR036976">
    <property type="entry name" value="RimM_N_sf"/>
</dbReference>
<comment type="domain">
    <text evidence="5">The PRC barrel domain binds ribosomal protein uS19.</text>
</comment>
<dbReference type="GO" id="GO:0043022">
    <property type="term" value="F:ribosome binding"/>
    <property type="evidence" value="ECO:0007669"/>
    <property type="project" value="InterPro"/>
</dbReference>
<feature type="domain" description="RimM N-terminal" evidence="6">
    <location>
        <begin position="9"/>
        <end position="90"/>
    </location>
</feature>
<evidence type="ECO:0000259" key="7">
    <source>
        <dbReference type="Pfam" id="PF24986"/>
    </source>
</evidence>
<reference evidence="8 9" key="1">
    <citation type="journal article" date="2013" name="Genome Announc.">
        <title>Draft Genome Sequence for Desulfovibrio africanus Strain PCS.</title>
        <authorList>
            <person name="Brown S.D."/>
            <person name="Utturkar S.M."/>
            <person name="Arkin A.P."/>
            <person name="Deutschbauer A.M."/>
            <person name="Elias D.A."/>
            <person name="Hazen T.C."/>
            <person name="Chakraborty R."/>
        </authorList>
    </citation>
    <scope>NUCLEOTIDE SEQUENCE [LARGE SCALE GENOMIC DNA]</scope>
    <source>
        <strain evidence="8 9">PCS</strain>
    </source>
</reference>
<dbReference type="NCBIfam" id="TIGR02273">
    <property type="entry name" value="16S_RimM"/>
    <property type="match status" value="1"/>
</dbReference>
<dbReference type="InterPro" id="IPR011961">
    <property type="entry name" value="RimM"/>
</dbReference>
<dbReference type="InterPro" id="IPR056792">
    <property type="entry name" value="PRC_RimM"/>
</dbReference>
<name>M5PQ95_DESAF</name>
<proteinExistence type="inferred from homology"/>
<evidence type="ECO:0000256" key="1">
    <source>
        <dbReference type="ARBA" id="ARBA00022490"/>
    </source>
</evidence>
<accession>M5PQ95</accession>
<comment type="subunit">
    <text evidence="5">Binds ribosomal protein uS19.</text>
</comment>